<keyword evidence="2" id="KW-0719">Serine esterase</keyword>
<sequence length="177" mass="19651">MISAQFVLKSVIVFLTASISAEVIHIKQGDLRGFESESRNGTKYFGFFGIPYAAAPVNELRFQAPQPHHGWPGERDATKEGNICPQPALFPGNQSEDCLNLNVYTPKLNSSAKLPVMFLIHGGGFTTGGAKFSKEKYLMDQDVVYVSINYRLGVLVFKFRLQVSSVLETRLFLETKA</sequence>
<keyword evidence="4" id="KW-0325">Glycoprotein</keyword>
<dbReference type="GO" id="GO:0052689">
    <property type="term" value="F:carboxylic ester hydrolase activity"/>
    <property type="evidence" value="ECO:0007669"/>
    <property type="project" value="UniProtKB-KW"/>
</dbReference>
<protein>
    <submittedName>
        <fullName evidence="7">Venom carboxylesterase-6</fullName>
    </submittedName>
</protein>
<dbReference type="PANTHER" id="PTHR43142:SF1">
    <property type="entry name" value="CARBOXYLIC ESTER HYDROLASE"/>
    <property type="match status" value="1"/>
</dbReference>
<dbReference type="InterPro" id="IPR002018">
    <property type="entry name" value="CarbesteraseB"/>
</dbReference>
<feature type="chain" id="PRO_5034581306" evidence="5">
    <location>
        <begin position="22"/>
        <end position="177"/>
    </location>
</feature>
<proteinExistence type="inferred from homology"/>
<evidence type="ECO:0000256" key="1">
    <source>
        <dbReference type="ARBA" id="ARBA00005964"/>
    </source>
</evidence>
<keyword evidence="5" id="KW-0732">Signal</keyword>
<dbReference type="EMBL" id="HBUF01150574">
    <property type="protein sequence ID" value="CAG6648137.1"/>
    <property type="molecule type" value="Transcribed_RNA"/>
</dbReference>
<evidence type="ECO:0000313" key="7">
    <source>
        <dbReference type="EMBL" id="CAG6648137.1"/>
    </source>
</evidence>
<evidence type="ECO:0000259" key="6">
    <source>
        <dbReference type="Pfam" id="PF00135"/>
    </source>
</evidence>
<feature type="domain" description="Carboxylesterase type B" evidence="6">
    <location>
        <begin position="21"/>
        <end position="157"/>
    </location>
</feature>
<evidence type="ECO:0000256" key="4">
    <source>
        <dbReference type="ARBA" id="ARBA00023180"/>
    </source>
</evidence>
<keyword evidence="3" id="KW-0378">Hydrolase</keyword>
<comment type="similarity">
    <text evidence="1">Belongs to the type-B carboxylesterase/lipase family.</text>
</comment>
<evidence type="ECO:0000256" key="2">
    <source>
        <dbReference type="ARBA" id="ARBA00022487"/>
    </source>
</evidence>
<dbReference type="SUPFAM" id="SSF53474">
    <property type="entry name" value="alpha/beta-Hydrolases"/>
    <property type="match status" value="1"/>
</dbReference>
<name>A0A8D8W5U1_9HEMI</name>
<accession>A0A8D8W5U1</accession>
<evidence type="ECO:0000256" key="5">
    <source>
        <dbReference type="SAM" id="SignalP"/>
    </source>
</evidence>
<dbReference type="Gene3D" id="3.40.50.1820">
    <property type="entry name" value="alpha/beta hydrolase"/>
    <property type="match status" value="1"/>
</dbReference>
<feature type="signal peptide" evidence="5">
    <location>
        <begin position="1"/>
        <end position="21"/>
    </location>
</feature>
<dbReference type="PANTHER" id="PTHR43142">
    <property type="entry name" value="CARBOXYLIC ESTER HYDROLASE"/>
    <property type="match status" value="1"/>
</dbReference>
<evidence type="ECO:0000256" key="3">
    <source>
        <dbReference type="ARBA" id="ARBA00022801"/>
    </source>
</evidence>
<dbReference type="InterPro" id="IPR029058">
    <property type="entry name" value="AB_hydrolase_fold"/>
</dbReference>
<organism evidence="7">
    <name type="scientific">Cacopsylla melanoneura</name>
    <dbReference type="NCBI Taxonomy" id="428564"/>
    <lineage>
        <taxon>Eukaryota</taxon>
        <taxon>Metazoa</taxon>
        <taxon>Ecdysozoa</taxon>
        <taxon>Arthropoda</taxon>
        <taxon>Hexapoda</taxon>
        <taxon>Insecta</taxon>
        <taxon>Pterygota</taxon>
        <taxon>Neoptera</taxon>
        <taxon>Paraneoptera</taxon>
        <taxon>Hemiptera</taxon>
        <taxon>Sternorrhyncha</taxon>
        <taxon>Psylloidea</taxon>
        <taxon>Psyllidae</taxon>
        <taxon>Psyllinae</taxon>
        <taxon>Cacopsylla</taxon>
    </lineage>
</organism>
<dbReference type="Pfam" id="PF00135">
    <property type="entry name" value="COesterase"/>
    <property type="match status" value="1"/>
</dbReference>
<dbReference type="AlphaFoldDB" id="A0A8D8W5U1"/>
<reference evidence="7" key="1">
    <citation type="submission" date="2021-05" db="EMBL/GenBank/DDBJ databases">
        <authorList>
            <person name="Alioto T."/>
            <person name="Alioto T."/>
            <person name="Gomez Garrido J."/>
        </authorList>
    </citation>
    <scope>NUCLEOTIDE SEQUENCE</scope>
</reference>